<dbReference type="Gene3D" id="2.10.109.10">
    <property type="entry name" value="Umud Fragment, subunit A"/>
    <property type="match status" value="1"/>
</dbReference>
<evidence type="ECO:0000256" key="4">
    <source>
        <dbReference type="RuleBase" id="RU362042"/>
    </source>
</evidence>
<evidence type="ECO:0000256" key="2">
    <source>
        <dbReference type="ARBA" id="ARBA00019232"/>
    </source>
</evidence>
<dbReference type="EC" id="3.4.21.89" evidence="4"/>
<evidence type="ECO:0000256" key="1">
    <source>
        <dbReference type="ARBA" id="ARBA00009370"/>
    </source>
</evidence>
<feature type="domain" description="Peptidase S26" evidence="5">
    <location>
        <begin position="95"/>
        <end position="130"/>
    </location>
</feature>
<comment type="caution">
    <text evidence="6">The sequence shown here is derived from an EMBL/GenBank/DDBJ whole genome shotgun (WGS) entry which is preliminary data.</text>
</comment>
<dbReference type="PANTHER" id="PTHR43390:SF1">
    <property type="entry name" value="CHLOROPLAST PROCESSING PEPTIDASE"/>
    <property type="match status" value="1"/>
</dbReference>
<accession>A0A840UXG4</accession>
<dbReference type="GO" id="GO:0004252">
    <property type="term" value="F:serine-type endopeptidase activity"/>
    <property type="evidence" value="ECO:0007669"/>
    <property type="project" value="InterPro"/>
</dbReference>
<organism evidence="6 7">
    <name type="scientific">Haloferula luteola</name>
    <dbReference type="NCBI Taxonomy" id="595692"/>
    <lineage>
        <taxon>Bacteria</taxon>
        <taxon>Pseudomonadati</taxon>
        <taxon>Verrucomicrobiota</taxon>
        <taxon>Verrucomicrobiia</taxon>
        <taxon>Verrucomicrobiales</taxon>
        <taxon>Verrucomicrobiaceae</taxon>
        <taxon>Haloferula</taxon>
    </lineage>
</organism>
<dbReference type="InterPro" id="IPR019533">
    <property type="entry name" value="Peptidase_S26"/>
</dbReference>
<evidence type="ECO:0000313" key="6">
    <source>
        <dbReference type="EMBL" id="MBB5350462.1"/>
    </source>
</evidence>
<protein>
    <recommendedName>
        <fullName evidence="2 4">Signal peptidase I</fullName>
        <ecNumber evidence="4">3.4.21.89</ecNumber>
    </recommendedName>
</protein>
<dbReference type="Pfam" id="PF10502">
    <property type="entry name" value="Peptidase_S26"/>
    <property type="match status" value="2"/>
</dbReference>
<comment type="similarity">
    <text evidence="1 4">Belongs to the peptidase S26 family.</text>
</comment>
<sequence>MITLFDVVDFIRPNFLLPGWKKEAKHLRKGAKKFIHYKRDLLSEDRIAEIESRRADLKEALQRGDRQATEEAGRQLQDTCERATSKVFHQTWWEENLEVIFVALVVALGLRTYVVQPFRIPTGSMQPTLNGIVIRNEGADFKAPWIGQQVWDFVFKGKRYYKLIADADKQAVDARDASWFLFTRTEVTFSDGSKEKIPAAGGEVGDLMGFRLEQDPLGRISRRSNSYRKGDAILNGSITSGDLVLVDRISYHFRQPKRGEVFVFDTRGLPTGGDLRHDLASQSGGSHYIKRLCGVPGDALSIDEPDLLNHGEIVQAPGIRRVADREGVYAVDYDGHPRRGYHLADKANATKFRRPPLIEPGDVFELKESSKQGMSEYAALGDNTGNSLDSRFWGPVHEFNLVGPGWVSLWPFGSGHWGRIK</sequence>
<evidence type="ECO:0000259" key="5">
    <source>
        <dbReference type="Pfam" id="PF10502"/>
    </source>
</evidence>
<feature type="active site" evidence="3">
    <location>
        <position position="124"/>
    </location>
</feature>
<evidence type="ECO:0000256" key="3">
    <source>
        <dbReference type="PIRSR" id="PIRSR600223-1"/>
    </source>
</evidence>
<dbReference type="GO" id="GO:0016020">
    <property type="term" value="C:membrane"/>
    <property type="evidence" value="ECO:0007669"/>
    <property type="project" value="UniProtKB-SubCell"/>
</dbReference>
<dbReference type="InterPro" id="IPR036286">
    <property type="entry name" value="LexA/Signal_pep-like_sf"/>
</dbReference>
<keyword evidence="4 6" id="KW-0378">Hydrolase</keyword>
<comment type="catalytic activity">
    <reaction evidence="4">
        <text>Cleavage of hydrophobic, N-terminal signal or leader sequences from secreted and periplasmic proteins.</text>
        <dbReference type="EC" id="3.4.21.89"/>
    </reaction>
</comment>
<feature type="active site" evidence="3">
    <location>
        <position position="290"/>
    </location>
</feature>
<gene>
    <name evidence="6" type="ORF">HNR46_000686</name>
</gene>
<reference evidence="6 7" key="1">
    <citation type="submission" date="2020-08" db="EMBL/GenBank/DDBJ databases">
        <title>Genomic Encyclopedia of Type Strains, Phase IV (KMG-IV): sequencing the most valuable type-strain genomes for metagenomic binning, comparative biology and taxonomic classification.</title>
        <authorList>
            <person name="Goeker M."/>
        </authorList>
    </citation>
    <scope>NUCLEOTIDE SEQUENCE [LARGE SCALE GENOMIC DNA]</scope>
    <source>
        <strain evidence="6 7">YC6886</strain>
    </source>
</reference>
<name>A0A840UXG4_9BACT</name>
<dbReference type="AlphaFoldDB" id="A0A840UXG4"/>
<comment type="subcellular location">
    <subcellularLocation>
        <location evidence="4">Membrane</location>
        <topology evidence="4">Single-pass type II membrane protein</topology>
    </subcellularLocation>
</comment>
<dbReference type="GO" id="GO:0006465">
    <property type="term" value="P:signal peptide processing"/>
    <property type="evidence" value="ECO:0007669"/>
    <property type="project" value="InterPro"/>
</dbReference>
<dbReference type="EMBL" id="JACHFD010000002">
    <property type="protein sequence ID" value="MBB5350462.1"/>
    <property type="molecule type" value="Genomic_DNA"/>
</dbReference>
<dbReference type="Proteomes" id="UP000557717">
    <property type="component" value="Unassembled WGS sequence"/>
</dbReference>
<feature type="domain" description="Peptidase S26" evidence="5">
    <location>
        <begin position="237"/>
        <end position="405"/>
    </location>
</feature>
<proteinExistence type="inferred from homology"/>
<dbReference type="PRINTS" id="PR00727">
    <property type="entry name" value="LEADERPTASE"/>
</dbReference>
<dbReference type="PANTHER" id="PTHR43390">
    <property type="entry name" value="SIGNAL PEPTIDASE I"/>
    <property type="match status" value="1"/>
</dbReference>
<dbReference type="NCBIfam" id="TIGR02227">
    <property type="entry name" value="sigpep_I_bact"/>
    <property type="match status" value="1"/>
</dbReference>
<dbReference type="SUPFAM" id="SSF51306">
    <property type="entry name" value="LexA/Signal peptidase"/>
    <property type="match status" value="1"/>
</dbReference>
<dbReference type="CDD" id="cd06530">
    <property type="entry name" value="S26_SPase_I"/>
    <property type="match status" value="1"/>
</dbReference>
<keyword evidence="4" id="KW-0645">Protease</keyword>
<dbReference type="RefSeq" id="WP_184015767.1">
    <property type="nucleotide sequence ID" value="NZ_JACHFD010000002.1"/>
</dbReference>
<evidence type="ECO:0000313" key="7">
    <source>
        <dbReference type="Proteomes" id="UP000557717"/>
    </source>
</evidence>
<dbReference type="GO" id="GO:0009003">
    <property type="term" value="F:signal peptidase activity"/>
    <property type="evidence" value="ECO:0007669"/>
    <property type="project" value="UniProtKB-EC"/>
</dbReference>
<dbReference type="InterPro" id="IPR000223">
    <property type="entry name" value="Pept_S26A_signal_pept_1"/>
</dbReference>
<keyword evidence="7" id="KW-1185">Reference proteome</keyword>